<protein>
    <submittedName>
        <fullName evidence="1">Uncharacterized protein</fullName>
    </submittedName>
</protein>
<proteinExistence type="predicted"/>
<organism evidence="1 2">
    <name type="scientific">Elysia crispata</name>
    <name type="common">lettuce slug</name>
    <dbReference type="NCBI Taxonomy" id="231223"/>
    <lineage>
        <taxon>Eukaryota</taxon>
        <taxon>Metazoa</taxon>
        <taxon>Spiralia</taxon>
        <taxon>Lophotrochozoa</taxon>
        <taxon>Mollusca</taxon>
        <taxon>Gastropoda</taxon>
        <taxon>Heterobranchia</taxon>
        <taxon>Euthyneura</taxon>
        <taxon>Panpulmonata</taxon>
        <taxon>Sacoglossa</taxon>
        <taxon>Placobranchoidea</taxon>
        <taxon>Plakobranchidae</taxon>
        <taxon>Elysia</taxon>
    </lineage>
</organism>
<dbReference type="Proteomes" id="UP001283361">
    <property type="component" value="Unassembled WGS sequence"/>
</dbReference>
<keyword evidence="2" id="KW-1185">Reference proteome</keyword>
<dbReference type="EMBL" id="JAWDGP010005712">
    <property type="protein sequence ID" value="KAK3753448.1"/>
    <property type="molecule type" value="Genomic_DNA"/>
</dbReference>
<reference evidence="1" key="1">
    <citation type="journal article" date="2023" name="G3 (Bethesda)">
        <title>A reference genome for the long-term kleptoplast-retaining sea slug Elysia crispata morphotype clarki.</title>
        <authorList>
            <person name="Eastman K.E."/>
            <person name="Pendleton A.L."/>
            <person name="Shaikh M.A."/>
            <person name="Suttiyut T."/>
            <person name="Ogas R."/>
            <person name="Tomko P."/>
            <person name="Gavelis G."/>
            <person name="Widhalm J.R."/>
            <person name="Wisecaver J.H."/>
        </authorList>
    </citation>
    <scope>NUCLEOTIDE SEQUENCE</scope>
    <source>
        <strain evidence="1">ECLA1</strain>
    </source>
</reference>
<accession>A0AAE0YPW0</accession>
<evidence type="ECO:0000313" key="2">
    <source>
        <dbReference type="Proteomes" id="UP001283361"/>
    </source>
</evidence>
<evidence type="ECO:0000313" key="1">
    <source>
        <dbReference type="EMBL" id="KAK3753448.1"/>
    </source>
</evidence>
<name>A0AAE0YPW0_9GAST</name>
<gene>
    <name evidence="1" type="ORF">RRG08_056340</name>
</gene>
<dbReference type="AlphaFoldDB" id="A0AAE0YPW0"/>
<comment type="caution">
    <text evidence="1">The sequence shown here is derived from an EMBL/GenBank/DDBJ whole genome shotgun (WGS) entry which is preliminary data.</text>
</comment>
<sequence length="215" mass="24192">MPTSLFPLKGMSINDSKHKVSLFSENPKVPSKSEQLSDFFKEQNDHGSDRTLRLSGSTILPEKRSQSSRFELFFKIMETQQAPSRVALRRHGQLPDHRAVSGDVWPLSVENNNTHGQHSSLQEFFGMLWLNQGHFVNALLVSCNESSRAHDLVNLDFVLGKWNPGREISGKCRENVNRSADLHVTGTSTWPRCDDVNKQTLGHTALGPSNSSRQR</sequence>